<dbReference type="Proteomes" id="UP001056535">
    <property type="component" value="Chromosome"/>
</dbReference>
<feature type="domain" description="HTH luxR-type" evidence="3">
    <location>
        <begin position="843"/>
        <end position="907"/>
    </location>
</feature>
<keyword evidence="2" id="KW-0067">ATP-binding</keyword>
<dbReference type="SUPFAM" id="SSF46894">
    <property type="entry name" value="C-terminal effector domain of the bipartite response regulators"/>
    <property type="match status" value="1"/>
</dbReference>
<gene>
    <name evidence="4" type="ORF">NF557_07595</name>
</gene>
<keyword evidence="1" id="KW-0547">Nucleotide-binding</keyword>
<dbReference type="RefSeq" id="WP_252623259.1">
    <property type="nucleotide sequence ID" value="NZ_CP099490.1"/>
</dbReference>
<dbReference type="InterPro" id="IPR027417">
    <property type="entry name" value="P-loop_NTPase"/>
</dbReference>
<dbReference type="PROSITE" id="PS50043">
    <property type="entry name" value="HTH_LUXR_2"/>
    <property type="match status" value="1"/>
</dbReference>
<proteinExistence type="predicted"/>
<sequence>MLIGRAPEQRTLEALAAGARVGRSGVLVVVGEAGCGKTALLDHLAATIHDMDVCRVVGTEAERDLGFGGLSQLVGVQTGAVEELPEPQARALAVALNLRTGTDVDRMAVGAGTLGLLSRRAESQPLAVLLDDAHLLDHSSAQAITFAARRLLADPILLVAAVRAGEDSPLLSAGLPVLELGGLGTAAAGELLSERSGRRFTAGQIERLVRATRGNPLALLELGDDLEALDSLGPDDPVAVRSALARSFLSRTGKLTAAARSALVVAACSNGDPLVVHGACRALGIDHEGLAEAADARLIAVTGTIEFRHPLVRAAVVGAAAPEELRAVHAALAEATAADDPDGRTWHLAAAASGPDDEVAAALDRVAVRARERSAYDVASSALERAGRLASSPGARGARLLEAAECGWISGQGQRALTLLEQAGEPGSPDLVARAGHLHGTIAVRTGSIPEAIKVFSSAAQHVQASHPDAAAELWADAVTAALTAADTRFLRVAATALTELEPRLTDARSRILGALATGMALTLTGGGGADRIRASVHHLATSDTLRADPMRAQWLVLGPLFLREEGRYRALVQEALTETRAAAAIGELAHLLWLVALDDAASDGWSRADSEFQESVALARELGHTTDLALALAGLASLDARMGRGPACREHAVEAIGLCAEKDIVIGRVWARLALGELELGAGRAEEALVELDQVDAILSESGLQDMDIHPGPARVEALMRLGRVDEATRVGQELHRLSTAKGQAWALARAERALGMVAEGEAADEHFAMAAQLHDGTPDQFEAALTALAHGASLRRRRRRRDARVLLRAALEGFEQLGAAQRAEQAAVELTATGETAQRRGASKLTTLTAQERQIAELLSEGQTTRAAATALFLSPKTVEYHLRHVYTKLGVRSRAELTEALAEH</sequence>
<dbReference type="EMBL" id="CP099490">
    <property type="protein sequence ID" value="USQ77750.1"/>
    <property type="molecule type" value="Genomic_DNA"/>
</dbReference>
<dbReference type="PANTHER" id="PTHR16305:SF35">
    <property type="entry name" value="TRANSCRIPTIONAL ACTIVATOR DOMAIN"/>
    <property type="match status" value="1"/>
</dbReference>
<organism evidence="4 5">
    <name type="scientific">Ornithinimicrobium cryptoxanthini</name>
    <dbReference type="NCBI Taxonomy" id="2934161"/>
    <lineage>
        <taxon>Bacteria</taxon>
        <taxon>Bacillati</taxon>
        <taxon>Actinomycetota</taxon>
        <taxon>Actinomycetes</taxon>
        <taxon>Micrococcales</taxon>
        <taxon>Ornithinimicrobiaceae</taxon>
        <taxon>Ornithinimicrobium</taxon>
    </lineage>
</organism>
<dbReference type="InterPro" id="IPR011990">
    <property type="entry name" value="TPR-like_helical_dom_sf"/>
</dbReference>
<accession>A0ABY4YNC3</accession>
<evidence type="ECO:0000256" key="2">
    <source>
        <dbReference type="ARBA" id="ARBA00022840"/>
    </source>
</evidence>
<dbReference type="InterPro" id="IPR041664">
    <property type="entry name" value="AAA_16"/>
</dbReference>
<dbReference type="CDD" id="cd06170">
    <property type="entry name" value="LuxR_C_like"/>
    <property type="match status" value="1"/>
</dbReference>
<evidence type="ECO:0000256" key="1">
    <source>
        <dbReference type="ARBA" id="ARBA00022741"/>
    </source>
</evidence>
<dbReference type="InterPro" id="IPR036388">
    <property type="entry name" value="WH-like_DNA-bd_sf"/>
</dbReference>
<keyword evidence="5" id="KW-1185">Reference proteome</keyword>
<dbReference type="SMART" id="SM00421">
    <property type="entry name" value="HTH_LUXR"/>
    <property type="match status" value="1"/>
</dbReference>
<dbReference type="PANTHER" id="PTHR16305">
    <property type="entry name" value="TESTICULAR SOLUBLE ADENYLYL CYCLASE"/>
    <property type="match status" value="1"/>
</dbReference>
<evidence type="ECO:0000313" key="5">
    <source>
        <dbReference type="Proteomes" id="UP001056535"/>
    </source>
</evidence>
<name>A0ABY4YNC3_9MICO</name>
<protein>
    <submittedName>
        <fullName evidence="4">LuxR C-terminal-related transcriptional regulator</fullName>
    </submittedName>
</protein>
<dbReference type="SUPFAM" id="SSF52540">
    <property type="entry name" value="P-loop containing nucleoside triphosphate hydrolases"/>
    <property type="match status" value="1"/>
</dbReference>
<dbReference type="InterPro" id="IPR003593">
    <property type="entry name" value="AAA+_ATPase"/>
</dbReference>
<evidence type="ECO:0000313" key="4">
    <source>
        <dbReference type="EMBL" id="USQ77750.1"/>
    </source>
</evidence>
<dbReference type="SUPFAM" id="SSF48452">
    <property type="entry name" value="TPR-like"/>
    <property type="match status" value="1"/>
</dbReference>
<dbReference type="Pfam" id="PF00196">
    <property type="entry name" value="GerE"/>
    <property type="match status" value="1"/>
</dbReference>
<dbReference type="InterPro" id="IPR000792">
    <property type="entry name" value="Tscrpt_reg_LuxR_C"/>
</dbReference>
<dbReference type="SMART" id="SM00382">
    <property type="entry name" value="AAA"/>
    <property type="match status" value="1"/>
</dbReference>
<dbReference type="InterPro" id="IPR016032">
    <property type="entry name" value="Sig_transdc_resp-reg_C-effctor"/>
</dbReference>
<dbReference type="Gene3D" id="1.10.10.10">
    <property type="entry name" value="Winged helix-like DNA-binding domain superfamily/Winged helix DNA-binding domain"/>
    <property type="match status" value="1"/>
</dbReference>
<dbReference type="PRINTS" id="PR00038">
    <property type="entry name" value="HTHLUXR"/>
</dbReference>
<evidence type="ECO:0000259" key="3">
    <source>
        <dbReference type="PROSITE" id="PS50043"/>
    </source>
</evidence>
<dbReference type="Pfam" id="PF13191">
    <property type="entry name" value="AAA_16"/>
    <property type="match status" value="1"/>
</dbReference>
<reference evidence="4" key="1">
    <citation type="submission" date="2022-06" db="EMBL/GenBank/DDBJ databases">
        <title>Ornithinimicrobium JY.X270.</title>
        <authorList>
            <person name="Huang Y."/>
        </authorList>
    </citation>
    <scope>NUCLEOTIDE SEQUENCE</scope>
    <source>
        <strain evidence="4">JY.X270</strain>
    </source>
</reference>